<dbReference type="Proteomes" id="UP000555448">
    <property type="component" value="Unassembled WGS sequence"/>
</dbReference>
<evidence type="ECO:0000313" key="1">
    <source>
        <dbReference type="EMBL" id="MBB4857747.1"/>
    </source>
</evidence>
<dbReference type="RefSeq" id="WP_184243008.1">
    <property type="nucleotide sequence ID" value="NZ_JACHLR010000003.1"/>
</dbReference>
<comment type="caution">
    <text evidence="1">The sequence shown here is derived from an EMBL/GenBank/DDBJ whole genome shotgun (WGS) entry which is preliminary data.</text>
</comment>
<name>A0A7W7K7M0_9SPHN</name>
<dbReference type="EMBL" id="JACHLR010000003">
    <property type="protein sequence ID" value="MBB4857747.1"/>
    <property type="molecule type" value="Genomic_DNA"/>
</dbReference>
<organism evidence="1 2">
    <name type="scientific">Novosphingobium chloroacetimidivorans</name>
    <dbReference type="NCBI Taxonomy" id="1428314"/>
    <lineage>
        <taxon>Bacteria</taxon>
        <taxon>Pseudomonadati</taxon>
        <taxon>Pseudomonadota</taxon>
        <taxon>Alphaproteobacteria</taxon>
        <taxon>Sphingomonadales</taxon>
        <taxon>Sphingomonadaceae</taxon>
        <taxon>Novosphingobium</taxon>
    </lineage>
</organism>
<evidence type="ECO:0000313" key="2">
    <source>
        <dbReference type="Proteomes" id="UP000555448"/>
    </source>
</evidence>
<sequence>MQSRQPARWGRNLLLLIAAVALGLTAWFWTRMRTDAVARTAYAAQTACLCRFAAGRPLASCQADPAIKQDWVGLHEDTAARTLTASVPLLAEQTSRWSRDAGCVQDVWKD</sequence>
<reference evidence="1 2" key="1">
    <citation type="submission" date="2020-08" db="EMBL/GenBank/DDBJ databases">
        <title>Functional genomics of gut bacteria from endangered species of beetles.</title>
        <authorList>
            <person name="Carlos-Shanley C."/>
        </authorList>
    </citation>
    <scope>NUCLEOTIDE SEQUENCE [LARGE SCALE GENOMIC DNA]</scope>
    <source>
        <strain evidence="1 2">S00245</strain>
    </source>
</reference>
<protein>
    <submittedName>
        <fullName evidence="1">Uncharacterized protein</fullName>
    </submittedName>
</protein>
<gene>
    <name evidence="1" type="ORF">HNO88_001058</name>
</gene>
<dbReference type="AlphaFoldDB" id="A0A7W7K7M0"/>
<keyword evidence="2" id="KW-1185">Reference proteome</keyword>
<accession>A0A7W7K7M0</accession>
<proteinExistence type="predicted"/>